<organism evidence="1 2">
    <name type="scientific">Desulfamplus magnetovallimortis</name>
    <dbReference type="NCBI Taxonomy" id="1246637"/>
    <lineage>
        <taxon>Bacteria</taxon>
        <taxon>Pseudomonadati</taxon>
        <taxon>Thermodesulfobacteriota</taxon>
        <taxon>Desulfobacteria</taxon>
        <taxon>Desulfobacterales</taxon>
        <taxon>Desulfobacteraceae</taxon>
        <taxon>Desulfamplus</taxon>
    </lineage>
</organism>
<dbReference type="EMBL" id="FWEV01000136">
    <property type="protein sequence ID" value="SLM30348.1"/>
    <property type="molecule type" value="Genomic_DNA"/>
</dbReference>
<accession>A0A1W1HD99</accession>
<proteinExistence type="predicted"/>
<sequence>MADPNITILKLYLKVSIKYCYIKTFMHRCDVLSIMRVY</sequence>
<keyword evidence="2" id="KW-1185">Reference proteome</keyword>
<name>A0A1W1HD99_9BACT</name>
<evidence type="ECO:0000313" key="1">
    <source>
        <dbReference type="EMBL" id="SLM30348.1"/>
    </source>
</evidence>
<dbReference type="Proteomes" id="UP000191931">
    <property type="component" value="Unassembled WGS sequence"/>
</dbReference>
<reference evidence="1 2" key="1">
    <citation type="submission" date="2017-03" db="EMBL/GenBank/DDBJ databases">
        <authorList>
            <person name="Afonso C.L."/>
            <person name="Miller P.J."/>
            <person name="Scott M.A."/>
            <person name="Spackman E."/>
            <person name="Goraichik I."/>
            <person name="Dimitrov K.M."/>
            <person name="Suarez D.L."/>
            <person name="Swayne D.E."/>
        </authorList>
    </citation>
    <scope>NUCLEOTIDE SEQUENCE [LARGE SCALE GENOMIC DNA]</scope>
    <source>
        <strain evidence="1">PRJEB14757</strain>
    </source>
</reference>
<gene>
    <name evidence="1" type="ORF">MTBBW1_2200002</name>
</gene>
<protein>
    <submittedName>
        <fullName evidence="1">Uncharacterized protein</fullName>
    </submittedName>
</protein>
<evidence type="ECO:0000313" key="2">
    <source>
        <dbReference type="Proteomes" id="UP000191931"/>
    </source>
</evidence>
<dbReference type="AlphaFoldDB" id="A0A1W1HD99"/>